<dbReference type="Proteomes" id="UP000234503">
    <property type="component" value="Unassembled WGS sequence"/>
</dbReference>
<dbReference type="RefSeq" id="WP_101824305.1">
    <property type="nucleotide sequence ID" value="NZ_PJZH01000008.1"/>
</dbReference>
<gene>
    <name evidence="7" type="ORF">CYR32_10265</name>
</gene>
<feature type="domain" description="Pyrrolo-quinoline quinone repeat" evidence="6">
    <location>
        <begin position="171"/>
        <end position="770"/>
    </location>
</feature>
<dbReference type="SUPFAM" id="SSF50998">
    <property type="entry name" value="Quinoprotein alcohol dehydrogenase-like"/>
    <property type="match status" value="1"/>
</dbReference>
<dbReference type="CDD" id="cd10280">
    <property type="entry name" value="PQQ_mGDH"/>
    <property type="match status" value="1"/>
</dbReference>
<dbReference type="PANTHER" id="PTHR32303">
    <property type="entry name" value="QUINOPROTEIN ALCOHOL DEHYDROGENASE (CYTOCHROME C)"/>
    <property type="match status" value="1"/>
</dbReference>
<comment type="cofactor">
    <cofactor evidence="1">
        <name>pyrroloquinoline quinone</name>
        <dbReference type="ChEBI" id="CHEBI:58442"/>
    </cofactor>
</comment>
<dbReference type="GO" id="GO:0016020">
    <property type="term" value="C:membrane"/>
    <property type="evidence" value="ECO:0007669"/>
    <property type="project" value="InterPro"/>
</dbReference>
<evidence type="ECO:0000256" key="1">
    <source>
        <dbReference type="ARBA" id="ARBA00001931"/>
    </source>
</evidence>
<evidence type="ECO:0000313" key="7">
    <source>
        <dbReference type="EMBL" id="PLR35569.1"/>
    </source>
</evidence>
<dbReference type="InterPro" id="IPR017511">
    <property type="entry name" value="PQQ_mDH"/>
</dbReference>
<dbReference type="GO" id="GO:0048038">
    <property type="term" value="F:quinone binding"/>
    <property type="evidence" value="ECO:0007669"/>
    <property type="project" value="InterPro"/>
</dbReference>
<feature type="transmembrane region" description="Helical" evidence="5">
    <location>
        <begin position="88"/>
        <end position="113"/>
    </location>
</feature>
<evidence type="ECO:0000256" key="3">
    <source>
        <dbReference type="ARBA" id="ARBA00023002"/>
    </source>
</evidence>
<keyword evidence="8" id="KW-1185">Reference proteome</keyword>
<dbReference type="OrthoDB" id="9794322at2"/>
<dbReference type="NCBIfam" id="TIGR03074">
    <property type="entry name" value="PQQ_membr_DH"/>
    <property type="match status" value="1"/>
</dbReference>
<name>A0A2N5E3Z4_9GAMM</name>
<comment type="similarity">
    <text evidence="2">Belongs to the bacterial PQQ dehydrogenase family.</text>
</comment>
<evidence type="ECO:0000313" key="8">
    <source>
        <dbReference type="Proteomes" id="UP000234503"/>
    </source>
</evidence>
<dbReference type="Pfam" id="PF01011">
    <property type="entry name" value="PQQ"/>
    <property type="match status" value="1"/>
</dbReference>
<dbReference type="AlphaFoldDB" id="A0A2N5E3Z4"/>
<dbReference type="InterPro" id="IPR018391">
    <property type="entry name" value="PQQ_b-propeller_rpt"/>
</dbReference>
<feature type="region of interest" description="Disordered" evidence="4">
    <location>
        <begin position="518"/>
        <end position="540"/>
    </location>
</feature>
<feature type="transmembrane region" description="Helical" evidence="5">
    <location>
        <begin position="120"/>
        <end position="141"/>
    </location>
</feature>
<reference evidence="7 8" key="1">
    <citation type="submission" date="2017-12" db="EMBL/GenBank/DDBJ databases">
        <title>Characterization of six clinical isolates of Enterochimera gen. nov., a novel genus of the Yersiniaciae family and the three species Enterochimera arupensis sp. nov., Enterochimera coloradensis sp. nov, and Enterochimera californica sp. nov.</title>
        <authorList>
            <person name="Rossi A."/>
            <person name="Fisher M."/>
        </authorList>
    </citation>
    <scope>NUCLEOTIDE SEQUENCE [LARGE SCALE GENOMIC DNA]</scope>
    <source>
        <strain evidence="8">2016-Iso4</strain>
    </source>
</reference>
<evidence type="ECO:0000256" key="5">
    <source>
        <dbReference type="SAM" id="Phobius"/>
    </source>
</evidence>
<dbReference type="SMART" id="SM00564">
    <property type="entry name" value="PQQ"/>
    <property type="match status" value="6"/>
</dbReference>
<feature type="transmembrane region" description="Helical" evidence="5">
    <location>
        <begin position="41"/>
        <end position="59"/>
    </location>
</feature>
<evidence type="ECO:0000259" key="6">
    <source>
        <dbReference type="Pfam" id="PF01011"/>
    </source>
</evidence>
<keyword evidence="5" id="KW-1133">Transmembrane helix</keyword>
<dbReference type="PANTHER" id="PTHR32303:SF4">
    <property type="entry name" value="QUINOPROTEIN GLUCOSE DEHYDROGENASE"/>
    <property type="match status" value="1"/>
</dbReference>
<evidence type="ECO:0000256" key="2">
    <source>
        <dbReference type="ARBA" id="ARBA00008156"/>
    </source>
</evidence>
<keyword evidence="5" id="KW-0472">Membrane</keyword>
<dbReference type="InterPro" id="IPR011047">
    <property type="entry name" value="Quinoprotein_ADH-like_sf"/>
</dbReference>
<proteinExistence type="inferred from homology"/>
<accession>A0A2N5E3Z4</accession>
<dbReference type="EMBL" id="PJZH01000008">
    <property type="protein sequence ID" value="PLR35569.1"/>
    <property type="molecule type" value="Genomic_DNA"/>
</dbReference>
<keyword evidence="5" id="KW-0812">Transmembrane</keyword>
<feature type="transmembrane region" description="Helical" evidence="5">
    <location>
        <begin position="12"/>
        <end position="35"/>
    </location>
</feature>
<sequence>MATGKPGRLARVWTGAAGIVTALAGLYFIAGGAWLAWLGGSGYFVIGGLLLLASGVLIFRRRLGGAILFGITLIFTTVWALWDVGLQFWPLFSRLFALAAGSVLIAFTVPLLTRDRKARAWAKGVGTVLAVGVVAAFAGAFQPHGIIRNSDVAATAPVVKKGNPATENTHWGAWSGDNHGSRFSSLSDITPDNVKDLKVAWTAHTGEPVIPGHGDAADQNTPLQIGDDLFVCTAYTSLIAYDIDSGKEKWRYTAGRGNSTYQRCRGIAYFDATAAKEVTGKPGALETSVSPQRLFFPTGDGRLVAIDAHTGKPAANFGNNGIVDLKGGMGEVKPGYYQQSSAPLVAGNLVIVGGRVVDNFEVSEPPGVVRAYNAVTGELVWAWDPGNPAVTREPLSDKGYTRGTPNVWVAMSYDAKLGLVYLPTGNATPDFYAGERTAMDDKYGSSVVALNVADGRPAWSFQTVHHDLWDFDATGQPLLYDIPNDDGSVTPALAEVSKTGMIYLLDRRTGKPIADIEERPVPQGNAKGERYSPTQPYSTGMPGIGNDVLKESDMWGATPFDQLMCRIRFKSSRYDGVFTPPGLDTAIQYPGSLGGMNWGGVSVDPTTNLMFVNDLRLGLYHYLVPAKDIPPGLGSSEEMGIVVQKGLPYGSMRQRFMSPLGVPCQAPPFGTLSAVDLKTHKLVWQVPVGTVQDTGPLGISVGLQMPIGMPTLGPSLATQSGLVFFAGTQDFYLRAYNSRTGEEIWKSRLPVGTQSGPITYRSKKTGKQYVVIFAGGSPHSPKTGDDVIAYSLP</sequence>
<dbReference type="Gene3D" id="2.140.10.10">
    <property type="entry name" value="Quinoprotein alcohol dehydrogenase-like superfamily"/>
    <property type="match status" value="2"/>
</dbReference>
<organism evidence="7 8">
    <name type="scientific">Chimaeribacter coloradensis</name>
    <dbReference type="NCBI Taxonomy" id="2060068"/>
    <lineage>
        <taxon>Bacteria</taxon>
        <taxon>Pseudomonadati</taxon>
        <taxon>Pseudomonadota</taxon>
        <taxon>Gammaproteobacteria</taxon>
        <taxon>Enterobacterales</taxon>
        <taxon>Yersiniaceae</taxon>
        <taxon>Chimaeribacter</taxon>
    </lineage>
</organism>
<keyword evidence="3" id="KW-0560">Oxidoreductase</keyword>
<dbReference type="InterPro" id="IPR002372">
    <property type="entry name" value="PQQ_rpt_dom"/>
</dbReference>
<comment type="caution">
    <text evidence="7">The sequence shown here is derived from an EMBL/GenBank/DDBJ whole genome shotgun (WGS) entry which is preliminary data.</text>
</comment>
<feature type="transmembrane region" description="Helical" evidence="5">
    <location>
        <begin position="66"/>
        <end position="82"/>
    </location>
</feature>
<dbReference type="GO" id="GO:0008876">
    <property type="term" value="F:quinoprotein glucose dehydrogenase activity"/>
    <property type="evidence" value="ECO:0007669"/>
    <property type="project" value="TreeGrafter"/>
</dbReference>
<evidence type="ECO:0000256" key="4">
    <source>
        <dbReference type="SAM" id="MobiDB-lite"/>
    </source>
</evidence>
<protein>
    <submittedName>
        <fullName evidence="7">Membrane-bound PQQ-dependent dehydrogenase, glucose/quinate/shikimate family</fullName>
    </submittedName>
</protein>